<keyword evidence="1" id="KW-0479">Metal-binding</keyword>
<organism evidence="5 6">
    <name type="scientific">Arachis hypogaea</name>
    <name type="common">Peanut</name>
    <dbReference type="NCBI Taxonomy" id="3818"/>
    <lineage>
        <taxon>Eukaryota</taxon>
        <taxon>Viridiplantae</taxon>
        <taxon>Streptophyta</taxon>
        <taxon>Embryophyta</taxon>
        <taxon>Tracheophyta</taxon>
        <taxon>Spermatophyta</taxon>
        <taxon>Magnoliopsida</taxon>
        <taxon>eudicotyledons</taxon>
        <taxon>Gunneridae</taxon>
        <taxon>Pentapetalae</taxon>
        <taxon>rosids</taxon>
        <taxon>fabids</taxon>
        <taxon>Fabales</taxon>
        <taxon>Fabaceae</taxon>
        <taxon>Papilionoideae</taxon>
        <taxon>50 kb inversion clade</taxon>
        <taxon>dalbergioids sensu lato</taxon>
        <taxon>Dalbergieae</taxon>
        <taxon>Pterocarpus clade</taxon>
        <taxon>Arachis</taxon>
    </lineage>
</organism>
<dbReference type="EMBL" id="SDMP01000003">
    <property type="protein sequence ID" value="RYR66086.1"/>
    <property type="molecule type" value="Genomic_DNA"/>
</dbReference>
<dbReference type="Gene3D" id="4.10.60.10">
    <property type="entry name" value="Zinc finger, CCHC-type"/>
    <property type="match status" value="1"/>
</dbReference>
<dbReference type="STRING" id="3818.A0A445DSD1"/>
<feature type="domain" description="CCHC-type" evidence="3">
    <location>
        <begin position="152"/>
        <end position="167"/>
    </location>
</feature>
<dbReference type="InterPro" id="IPR036875">
    <property type="entry name" value="Znf_CCHC_sf"/>
</dbReference>
<evidence type="ECO:0000256" key="1">
    <source>
        <dbReference type="PROSITE-ProRule" id="PRU00047"/>
    </source>
</evidence>
<keyword evidence="1" id="KW-0863">Zinc-finger</keyword>
<dbReference type="PANTHER" id="PTHR31973:SF187">
    <property type="entry name" value="MUTATOR TRANSPOSASE MUDRA PROTEIN"/>
    <property type="match status" value="1"/>
</dbReference>
<dbReference type="GO" id="GO:0003676">
    <property type="term" value="F:nucleic acid binding"/>
    <property type="evidence" value="ECO:0007669"/>
    <property type="project" value="InterPro"/>
</dbReference>
<dbReference type="InterPro" id="IPR001878">
    <property type="entry name" value="Znf_CCHC"/>
</dbReference>
<protein>
    <recommendedName>
        <fullName evidence="7">CCHC-type domain-containing protein</fullName>
    </recommendedName>
</protein>
<feature type="compositionally biased region" description="Polar residues" evidence="2">
    <location>
        <begin position="179"/>
        <end position="196"/>
    </location>
</feature>
<dbReference type="GO" id="GO:0008270">
    <property type="term" value="F:zinc ion binding"/>
    <property type="evidence" value="ECO:0007669"/>
    <property type="project" value="UniProtKB-KW"/>
</dbReference>
<evidence type="ECO:0000259" key="4">
    <source>
        <dbReference type="PROSITE" id="PS50966"/>
    </source>
</evidence>
<sequence length="300" mass="32452">MPKPKKRLDIIATRAMEWQARWAGGLKYEVSHKNRMIVERFVVDLLAGMCSCRFWGLCGMPCPHACCAIFEKGDSLEDYCSNFYSPAAYVATYGNLVSPINGENMWPKVECDTIIPPIFRVKPGRPRMVRIREPDENHSQTKLRRTGSSVTCSNCGQYGHNRRHCPNPIVGRGRGRGRATSSQPLPTTLASSQQLPATPAVAASTQPLPIFATSASQAPTTSTGALAPTTATSQQALPLEGPASQPLLAVATAKSDQAPKASSQPLPKTKVFGVRRSGRLKLGVMKQKGAPSLHIDLSDD</sequence>
<accession>A0A445DSD1</accession>
<evidence type="ECO:0000313" key="5">
    <source>
        <dbReference type="EMBL" id="RYR66086.1"/>
    </source>
</evidence>
<evidence type="ECO:0008006" key="7">
    <source>
        <dbReference type="Google" id="ProtNLM"/>
    </source>
</evidence>
<dbReference type="PANTHER" id="PTHR31973">
    <property type="entry name" value="POLYPROTEIN, PUTATIVE-RELATED"/>
    <property type="match status" value="1"/>
</dbReference>
<reference evidence="5 6" key="1">
    <citation type="submission" date="2019-01" db="EMBL/GenBank/DDBJ databases">
        <title>Sequencing of cultivated peanut Arachis hypogaea provides insights into genome evolution and oil improvement.</title>
        <authorList>
            <person name="Chen X."/>
        </authorList>
    </citation>
    <scope>NUCLEOTIDE SEQUENCE [LARGE SCALE GENOMIC DNA]</scope>
    <source>
        <strain evidence="6">cv. Fuhuasheng</strain>
        <tissue evidence="5">Leaves</tissue>
    </source>
</reference>
<keyword evidence="1" id="KW-0862">Zinc</keyword>
<gene>
    <name evidence="5" type="ORF">Ahy_A03g012038</name>
</gene>
<dbReference type="PROSITE" id="PS50158">
    <property type="entry name" value="ZF_CCHC"/>
    <property type="match status" value="1"/>
</dbReference>
<evidence type="ECO:0000313" key="6">
    <source>
        <dbReference type="Proteomes" id="UP000289738"/>
    </source>
</evidence>
<dbReference type="Proteomes" id="UP000289738">
    <property type="component" value="Chromosome A03"/>
</dbReference>
<name>A0A445DSD1_ARAHY</name>
<comment type="caution">
    <text evidence="5">The sequence shown here is derived from an EMBL/GenBank/DDBJ whole genome shotgun (WGS) entry which is preliminary data.</text>
</comment>
<proteinExistence type="predicted"/>
<dbReference type="SUPFAM" id="SSF57756">
    <property type="entry name" value="Retrovirus zinc finger-like domains"/>
    <property type="match status" value="1"/>
</dbReference>
<feature type="region of interest" description="Disordered" evidence="2">
    <location>
        <begin position="252"/>
        <end position="274"/>
    </location>
</feature>
<evidence type="ECO:0000256" key="2">
    <source>
        <dbReference type="SAM" id="MobiDB-lite"/>
    </source>
</evidence>
<evidence type="ECO:0000259" key="3">
    <source>
        <dbReference type="PROSITE" id="PS50158"/>
    </source>
</evidence>
<dbReference type="InterPro" id="IPR007527">
    <property type="entry name" value="Znf_SWIM"/>
</dbReference>
<dbReference type="PROSITE" id="PS50966">
    <property type="entry name" value="ZF_SWIM"/>
    <property type="match status" value="1"/>
</dbReference>
<feature type="domain" description="SWIM-type" evidence="4">
    <location>
        <begin position="41"/>
        <end position="73"/>
    </location>
</feature>
<keyword evidence="6" id="KW-1185">Reference proteome</keyword>
<feature type="region of interest" description="Disordered" evidence="2">
    <location>
        <begin position="163"/>
        <end position="201"/>
    </location>
</feature>
<dbReference type="AlphaFoldDB" id="A0A445DSD1"/>